<organism evidence="2 3">
    <name type="scientific">Desmophyllum pertusum</name>
    <dbReference type="NCBI Taxonomy" id="174260"/>
    <lineage>
        <taxon>Eukaryota</taxon>
        <taxon>Metazoa</taxon>
        <taxon>Cnidaria</taxon>
        <taxon>Anthozoa</taxon>
        <taxon>Hexacorallia</taxon>
        <taxon>Scleractinia</taxon>
        <taxon>Caryophylliina</taxon>
        <taxon>Caryophylliidae</taxon>
        <taxon>Desmophyllum</taxon>
    </lineage>
</organism>
<name>A0A9X0A8L9_9CNID</name>
<dbReference type="Proteomes" id="UP001163046">
    <property type="component" value="Unassembled WGS sequence"/>
</dbReference>
<dbReference type="AlphaFoldDB" id="A0A9X0A8L9"/>
<keyword evidence="3" id="KW-1185">Reference proteome</keyword>
<evidence type="ECO:0000313" key="2">
    <source>
        <dbReference type="EMBL" id="KAJ7393579.1"/>
    </source>
</evidence>
<feature type="region of interest" description="Disordered" evidence="1">
    <location>
        <begin position="91"/>
        <end position="120"/>
    </location>
</feature>
<proteinExistence type="predicted"/>
<accession>A0A9X0A8L9</accession>
<comment type="caution">
    <text evidence="2">The sequence shown here is derived from an EMBL/GenBank/DDBJ whole genome shotgun (WGS) entry which is preliminary data.</text>
</comment>
<gene>
    <name evidence="2" type="ORF">OS493_006564</name>
</gene>
<sequence>MDKVSSARDSGIFFRTYNKHDGVYLGRATVDADLPGGMLFLRITNYTSKMENVYCLFYEMDGPNNVQTCHSQALLLRNVDSEVPGTVENTMTTVTDKTENTEIPQSATEAGEPVSQHRLH</sequence>
<protein>
    <submittedName>
        <fullName evidence="2">Uncharacterized protein</fullName>
    </submittedName>
</protein>
<reference evidence="2" key="1">
    <citation type="submission" date="2023-01" db="EMBL/GenBank/DDBJ databases">
        <title>Genome assembly of the deep-sea coral Lophelia pertusa.</title>
        <authorList>
            <person name="Herrera S."/>
            <person name="Cordes E."/>
        </authorList>
    </citation>
    <scope>NUCLEOTIDE SEQUENCE</scope>
    <source>
        <strain evidence="2">USNM1676648</strain>
        <tissue evidence="2">Polyp</tissue>
    </source>
</reference>
<evidence type="ECO:0000256" key="1">
    <source>
        <dbReference type="SAM" id="MobiDB-lite"/>
    </source>
</evidence>
<evidence type="ECO:0000313" key="3">
    <source>
        <dbReference type="Proteomes" id="UP001163046"/>
    </source>
</evidence>
<dbReference type="EMBL" id="MU825398">
    <property type="protein sequence ID" value="KAJ7393579.1"/>
    <property type="molecule type" value="Genomic_DNA"/>
</dbReference>
<feature type="compositionally biased region" description="Polar residues" evidence="1">
    <location>
        <begin position="91"/>
        <end position="108"/>
    </location>
</feature>